<dbReference type="PANTHER" id="PTHR43316">
    <property type="entry name" value="HYDROLASE, HALOACID DELAHOGENASE-RELATED"/>
    <property type="match status" value="1"/>
</dbReference>
<keyword evidence="1 2" id="KW-0378">Hydrolase</keyword>
<gene>
    <name evidence="2" type="ORF">BDD21_2152</name>
</gene>
<dbReference type="Proteomes" id="UP000274556">
    <property type="component" value="Unassembled WGS sequence"/>
</dbReference>
<dbReference type="Gene3D" id="3.40.50.1000">
    <property type="entry name" value="HAD superfamily/HAD-like"/>
    <property type="match status" value="1"/>
</dbReference>
<sequence length="273" mass="30660">MRHLLEWLGRASSDDCRSWRGSITVDESAQPVQHSAMPDSSVRLITLDLDDTVWPCVPVIQAAEEAFHDWLVRHAPRLAEAHDLASMRRHRRELMDAMPEIAHDLGQIRRRSLAMLLESFDYAVGLAEEALALFDEHRNRVEPFDDVPPVLRTLSARYRLVSLTNGTANPEATPLRGLFERSITAADAGAAKPHPALFMRALEHAGCEPSQCLHLGDDPWMDVEGARAVGMTAVWVNRYGRSWPDDLPPPALTVTTLHQLLDWLDAEPQHDPR</sequence>
<dbReference type="PRINTS" id="PR00413">
    <property type="entry name" value="HADHALOGNASE"/>
</dbReference>
<name>A0A495V818_9GAMM</name>
<proteinExistence type="predicted"/>
<evidence type="ECO:0000313" key="3">
    <source>
        <dbReference type="Proteomes" id="UP000274556"/>
    </source>
</evidence>
<dbReference type="InterPro" id="IPR023214">
    <property type="entry name" value="HAD_sf"/>
</dbReference>
<accession>A0A495V818</accession>
<evidence type="ECO:0000256" key="1">
    <source>
        <dbReference type="ARBA" id="ARBA00022801"/>
    </source>
</evidence>
<dbReference type="SFLD" id="SFLDG01129">
    <property type="entry name" value="C1.5:_HAD__Beta-PGM__Phosphata"/>
    <property type="match status" value="1"/>
</dbReference>
<dbReference type="SFLD" id="SFLDS00003">
    <property type="entry name" value="Haloacid_Dehalogenase"/>
    <property type="match status" value="1"/>
</dbReference>
<reference evidence="2 3" key="1">
    <citation type="submission" date="2018-10" db="EMBL/GenBank/DDBJ databases">
        <title>Genomic Encyclopedia of Archaeal and Bacterial Type Strains, Phase II (KMG-II): from individual species to whole genera.</title>
        <authorList>
            <person name="Goeker M."/>
        </authorList>
    </citation>
    <scope>NUCLEOTIDE SEQUENCE [LARGE SCALE GENOMIC DNA]</scope>
    <source>
        <strain evidence="2 3">DSM 235</strain>
    </source>
</reference>
<dbReference type="Gene3D" id="1.20.120.1600">
    <property type="match status" value="1"/>
</dbReference>
<keyword evidence="3" id="KW-1185">Reference proteome</keyword>
<dbReference type="InterPro" id="IPR036412">
    <property type="entry name" value="HAD-like_sf"/>
</dbReference>
<dbReference type="Pfam" id="PF00702">
    <property type="entry name" value="Hydrolase"/>
    <property type="match status" value="1"/>
</dbReference>
<dbReference type="EMBL" id="RBXL01000001">
    <property type="protein sequence ID" value="RKT44753.1"/>
    <property type="molecule type" value="Genomic_DNA"/>
</dbReference>
<dbReference type="AlphaFoldDB" id="A0A495V818"/>
<organism evidence="2 3">
    <name type="scientific">Thiocapsa rosea</name>
    <dbReference type="NCBI Taxonomy" id="69360"/>
    <lineage>
        <taxon>Bacteria</taxon>
        <taxon>Pseudomonadati</taxon>
        <taxon>Pseudomonadota</taxon>
        <taxon>Gammaproteobacteria</taxon>
        <taxon>Chromatiales</taxon>
        <taxon>Chromatiaceae</taxon>
        <taxon>Thiocapsa</taxon>
    </lineage>
</organism>
<dbReference type="InterPro" id="IPR006439">
    <property type="entry name" value="HAD-SF_hydro_IA"/>
</dbReference>
<comment type="caution">
    <text evidence="2">The sequence shown here is derived from an EMBL/GenBank/DDBJ whole genome shotgun (WGS) entry which is preliminary data.</text>
</comment>
<dbReference type="SUPFAM" id="SSF56784">
    <property type="entry name" value="HAD-like"/>
    <property type="match status" value="1"/>
</dbReference>
<dbReference type="InterPro" id="IPR051540">
    <property type="entry name" value="S-2-haloacid_dehalogenase"/>
</dbReference>
<dbReference type="NCBIfam" id="TIGR01549">
    <property type="entry name" value="HAD-SF-IA-v1"/>
    <property type="match status" value="1"/>
</dbReference>
<dbReference type="GO" id="GO:0016787">
    <property type="term" value="F:hydrolase activity"/>
    <property type="evidence" value="ECO:0007669"/>
    <property type="project" value="UniProtKB-KW"/>
</dbReference>
<protein>
    <submittedName>
        <fullName evidence="2">Putative hydrolase of the HAD superfamily</fullName>
    </submittedName>
</protein>
<dbReference type="NCBIfam" id="TIGR01509">
    <property type="entry name" value="HAD-SF-IA-v3"/>
    <property type="match status" value="1"/>
</dbReference>
<evidence type="ECO:0000313" key="2">
    <source>
        <dbReference type="EMBL" id="RKT44753.1"/>
    </source>
</evidence>